<keyword evidence="2" id="KW-1185">Reference proteome</keyword>
<reference evidence="1 2" key="2">
    <citation type="submission" date="2018-11" db="EMBL/GenBank/DDBJ databases">
        <authorList>
            <consortium name="Pathogen Informatics"/>
        </authorList>
    </citation>
    <scope>NUCLEOTIDE SEQUENCE [LARGE SCALE GENOMIC DNA]</scope>
    <source>
        <strain evidence="1 2">NST_G2</strain>
    </source>
</reference>
<sequence>MSMGNLSPSRVVNVRAHRIPPQMPQQPCATEEPVLQASGGLNADEAMGDASWQANDLCSYPGLPVEAAEIP</sequence>
<evidence type="ECO:0000313" key="3">
    <source>
        <dbReference type="WBParaSite" id="SSLN_0000414901-mRNA-1"/>
    </source>
</evidence>
<proteinExistence type="predicted"/>
<accession>A0A183SIF7</accession>
<dbReference type="AlphaFoldDB" id="A0A183SIF7"/>
<organism evidence="3">
    <name type="scientific">Schistocephalus solidus</name>
    <name type="common">Tapeworm</name>
    <dbReference type="NCBI Taxonomy" id="70667"/>
    <lineage>
        <taxon>Eukaryota</taxon>
        <taxon>Metazoa</taxon>
        <taxon>Spiralia</taxon>
        <taxon>Lophotrochozoa</taxon>
        <taxon>Platyhelminthes</taxon>
        <taxon>Cestoda</taxon>
        <taxon>Eucestoda</taxon>
        <taxon>Diphyllobothriidea</taxon>
        <taxon>Diphyllobothriidae</taxon>
        <taxon>Schistocephalus</taxon>
    </lineage>
</organism>
<evidence type="ECO:0000313" key="1">
    <source>
        <dbReference type="EMBL" id="VDL90390.1"/>
    </source>
</evidence>
<dbReference type="EMBL" id="UYSU01032715">
    <property type="protein sequence ID" value="VDL90390.1"/>
    <property type="molecule type" value="Genomic_DNA"/>
</dbReference>
<dbReference type="Proteomes" id="UP000275846">
    <property type="component" value="Unassembled WGS sequence"/>
</dbReference>
<protein>
    <submittedName>
        <fullName evidence="1 3">Uncharacterized protein</fullName>
    </submittedName>
</protein>
<name>A0A183SIF7_SCHSO</name>
<reference evidence="3" key="1">
    <citation type="submission" date="2016-06" db="UniProtKB">
        <authorList>
            <consortium name="WormBaseParasite"/>
        </authorList>
    </citation>
    <scope>IDENTIFICATION</scope>
</reference>
<dbReference type="WBParaSite" id="SSLN_0000414901-mRNA-1">
    <property type="protein sequence ID" value="SSLN_0000414901-mRNA-1"/>
    <property type="gene ID" value="SSLN_0000414901"/>
</dbReference>
<evidence type="ECO:0000313" key="2">
    <source>
        <dbReference type="Proteomes" id="UP000275846"/>
    </source>
</evidence>
<gene>
    <name evidence="1" type="ORF">SSLN_LOCUS4005</name>
</gene>